<gene>
    <name evidence="2" type="ORF">IB286_04320</name>
</gene>
<name>A0A927BZ30_9GAMM</name>
<keyword evidence="1" id="KW-0812">Transmembrane</keyword>
<accession>A0A927BZ30</accession>
<comment type="caution">
    <text evidence="2">The sequence shown here is derived from an EMBL/GenBank/DDBJ whole genome shotgun (WGS) entry which is preliminary data.</text>
</comment>
<evidence type="ECO:0000313" key="2">
    <source>
        <dbReference type="EMBL" id="MBD2858224.1"/>
    </source>
</evidence>
<keyword evidence="1" id="KW-0472">Membrane</keyword>
<protein>
    <submittedName>
        <fullName evidence="2">Uncharacterized protein</fullName>
    </submittedName>
</protein>
<dbReference type="Proteomes" id="UP000610558">
    <property type="component" value="Unassembled WGS sequence"/>
</dbReference>
<feature type="transmembrane region" description="Helical" evidence="1">
    <location>
        <begin position="39"/>
        <end position="57"/>
    </location>
</feature>
<dbReference type="EMBL" id="JACXLD010000002">
    <property type="protein sequence ID" value="MBD2858224.1"/>
    <property type="molecule type" value="Genomic_DNA"/>
</dbReference>
<keyword evidence="3" id="KW-1185">Reference proteome</keyword>
<sequence>MNLLIILGLLFLSLFLIIPLLEKRAPQLSSEQQQRLSRWILPLVGLSLVIALFKHFLS</sequence>
<dbReference type="AlphaFoldDB" id="A0A927BZ30"/>
<proteinExistence type="predicted"/>
<evidence type="ECO:0000256" key="1">
    <source>
        <dbReference type="SAM" id="Phobius"/>
    </source>
</evidence>
<keyword evidence="1" id="KW-1133">Transmembrane helix</keyword>
<dbReference type="RefSeq" id="WP_190762868.1">
    <property type="nucleotide sequence ID" value="NZ_JACXLD010000002.1"/>
</dbReference>
<reference evidence="2" key="1">
    <citation type="submission" date="2020-09" db="EMBL/GenBank/DDBJ databases">
        <authorList>
            <person name="Yoon J.-W."/>
        </authorList>
    </citation>
    <scope>NUCLEOTIDE SEQUENCE</scope>
    <source>
        <strain evidence="2">KMU-158</strain>
    </source>
</reference>
<organism evidence="2 3">
    <name type="scientific">Spongiibacter pelagi</name>
    <dbReference type="NCBI Taxonomy" id="2760804"/>
    <lineage>
        <taxon>Bacteria</taxon>
        <taxon>Pseudomonadati</taxon>
        <taxon>Pseudomonadota</taxon>
        <taxon>Gammaproteobacteria</taxon>
        <taxon>Cellvibrionales</taxon>
        <taxon>Spongiibacteraceae</taxon>
        <taxon>Spongiibacter</taxon>
    </lineage>
</organism>
<evidence type="ECO:0000313" key="3">
    <source>
        <dbReference type="Proteomes" id="UP000610558"/>
    </source>
</evidence>